<dbReference type="InterPro" id="IPR024935">
    <property type="entry name" value="Rubredoxin_dom"/>
</dbReference>
<gene>
    <name evidence="9" type="ORF">SAMN06269117_11068</name>
</gene>
<dbReference type="AlphaFoldDB" id="A0A521C8V2"/>
<dbReference type="InterPro" id="IPR024934">
    <property type="entry name" value="Rubredoxin-like_dom"/>
</dbReference>
<feature type="binding site" evidence="7">
    <location>
        <position position="39"/>
    </location>
    <ligand>
        <name>Fe cation</name>
        <dbReference type="ChEBI" id="CHEBI:24875"/>
    </ligand>
</feature>
<dbReference type="InterPro" id="IPR018527">
    <property type="entry name" value="Rubredoxin_Fe_BS"/>
</dbReference>
<dbReference type="SUPFAM" id="SSF57802">
    <property type="entry name" value="Rubredoxin-like"/>
    <property type="match status" value="1"/>
</dbReference>
<evidence type="ECO:0000256" key="3">
    <source>
        <dbReference type="ARBA" id="ARBA00022723"/>
    </source>
</evidence>
<dbReference type="CDD" id="cd00730">
    <property type="entry name" value="rubredoxin"/>
    <property type="match status" value="1"/>
</dbReference>
<sequence>MKKYICIPCGYIYDPEIGDSDNGIPPGTPFEELPEDWACPWCGAPKEDFEPVEE</sequence>
<dbReference type="Pfam" id="PF00301">
    <property type="entry name" value="Rubredoxin"/>
    <property type="match status" value="1"/>
</dbReference>
<evidence type="ECO:0000313" key="9">
    <source>
        <dbReference type="EMBL" id="SMO55805.1"/>
    </source>
</evidence>
<proteinExistence type="inferred from homology"/>
<dbReference type="InterPro" id="IPR050526">
    <property type="entry name" value="Rubredoxin_ET"/>
</dbReference>
<feature type="binding site" evidence="7">
    <location>
        <position position="42"/>
    </location>
    <ligand>
        <name>Fe cation</name>
        <dbReference type="ChEBI" id="CHEBI:24875"/>
    </ligand>
</feature>
<protein>
    <recommendedName>
        <fullName evidence="6">Rubredoxin</fullName>
    </recommendedName>
</protein>
<comment type="similarity">
    <text evidence="1 6">Belongs to the rubredoxin family.</text>
</comment>
<dbReference type="RefSeq" id="WP_142935320.1">
    <property type="nucleotide sequence ID" value="NZ_FXTM01000010.1"/>
</dbReference>
<comment type="cofactor">
    <cofactor evidence="6 7">
        <name>Fe(3+)</name>
        <dbReference type="ChEBI" id="CHEBI:29034"/>
    </cofactor>
    <text evidence="6 7">Binds 1 Fe(3+) ion per subunit.</text>
</comment>
<dbReference type="NCBIfam" id="NF045768">
    <property type="entry name" value="RubredRD"/>
    <property type="match status" value="1"/>
</dbReference>
<dbReference type="OrthoDB" id="9758182at2"/>
<dbReference type="PANTHER" id="PTHR47627">
    <property type="entry name" value="RUBREDOXIN"/>
    <property type="match status" value="1"/>
</dbReference>
<dbReference type="PRINTS" id="PR00163">
    <property type="entry name" value="RUBREDOXIN"/>
</dbReference>
<name>A0A521C8V2_9BACT</name>
<dbReference type="GO" id="GO:0009055">
    <property type="term" value="F:electron transfer activity"/>
    <property type="evidence" value="ECO:0007669"/>
    <property type="project" value="InterPro"/>
</dbReference>
<reference evidence="9 10" key="1">
    <citation type="submission" date="2017-05" db="EMBL/GenBank/DDBJ databases">
        <authorList>
            <person name="Varghese N."/>
            <person name="Submissions S."/>
        </authorList>
    </citation>
    <scope>NUCLEOTIDE SEQUENCE [LARGE SCALE GENOMIC DNA]</scope>
    <source>
        <strain evidence="9 10">DSM 16304</strain>
    </source>
</reference>
<dbReference type="Gene3D" id="2.20.28.10">
    <property type="match status" value="1"/>
</dbReference>
<keyword evidence="10" id="KW-1185">Reference proteome</keyword>
<dbReference type="GO" id="GO:0005506">
    <property type="term" value="F:iron ion binding"/>
    <property type="evidence" value="ECO:0007669"/>
    <property type="project" value="InterPro"/>
</dbReference>
<keyword evidence="3 6" id="KW-0479">Metal-binding</keyword>
<dbReference type="PROSITE" id="PS50903">
    <property type="entry name" value="RUBREDOXIN_LIKE"/>
    <property type="match status" value="1"/>
</dbReference>
<dbReference type="GO" id="GO:0043448">
    <property type="term" value="P:alkane catabolic process"/>
    <property type="evidence" value="ECO:0007669"/>
    <property type="project" value="TreeGrafter"/>
</dbReference>
<evidence type="ECO:0000313" key="10">
    <source>
        <dbReference type="Proteomes" id="UP000317315"/>
    </source>
</evidence>
<feature type="binding site" evidence="7">
    <location>
        <position position="6"/>
    </location>
    <ligand>
        <name>Fe cation</name>
        <dbReference type="ChEBI" id="CHEBI:24875"/>
    </ligand>
</feature>
<evidence type="ECO:0000256" key="6">
    <source>
        <dbReference type="PIRNR" id="PIRNR000071"/>
    </source>
</evidence>
<dbReference type="InterPro" id="IPR024922">
    <property type="entry name" value="Rubredoxin"/>
</dbReference>
<dbReference type="Proteomes" id="UP000317315">
    <property type="component" value="Unassembled WGS sequence"/>
</dbReference>
<accession>A0A521C8V2</accession>
<keyword evidence="5 6" id="KW-0408">Iron</keyword>
<dbReference type="PIRSF" id="PIRSF000071">
    <property type="entry name" value="Rubredoxin"/>
    <property type="match status" value="1"/>
</dbReference>
<dbReference type="FunFam" id="2.20.28.10:FF:000001">
    <property type="entry name" value="Rubredoxin"/>
    <property type="match status" value="1"/>
</dbReference>
<evidence type="ECO:0000256" key="7">
    <source>
        <dbReference type="PIRSR" id="PIRSR000071-1"/>
    </source>
</evidence>
<evidence type="ECO:0000256" key="4">
    <source>
        <dbReference type="ARBA" id="ARBA00022982"/>
    </source>
</evidence>
<evidence type="ECO:0000256" key="5">
    <source>
        <dbReference type="ARBA" id="ARBA00023004"/>
    </source>
</evidence>
<dbReference type="EMBL" id="FXTM01000010">
    <property type="protein sequence ID" value="SMO55805.1"/>
    <property type="molecule type" value="Genomic_DNA"/>
</dbReference>
<feature type="binding site" evidence="7">
    <location>
        <position position="9"/>
    </location>
    <ligand>
        <name>Fe cation</name>
        <dbReference type="ChEBI" id="CHEBI:24875"/>
    </ligand>
</feature>
<feature type="domain" description="Rubredoxin-like" evidence="8">
    <location>
        <begin position="1"/>
        <end position="52"/>
    </location>
</feature>
<evidence type="ECO:0000259" key="8">
    <source>
        <dbReference type="PROSITE" id="PS50903"/>
    </source>
</evidence>
<keyword evidence="4 6" id="KW-0249">Electron transport</keyword>
<keyword evidence="2 6" id="KW-0813">Transport</keyword>
<evidence type="ECO:0000256" key="2">
    <source>
        <dbReference type="ARBA" id="ARBA00022448"/>
    </source>
</evidence>
<dbReference type="PROSITE" id="PS00202">
    <property type="entry name" value="RUBREDOXIN"/>
    <property type="match status" value="1"/>
</dbReference>
<evidence type="ECO:0000256" key="1">
    <source>
        <dbReference type="ARBA" id="ARBA00005337"/>
    </source>
</evidence>
<dbReference type="PANTHER" id="PTHR47627:SF1">
    <property type="entry name" value="RUBREDOXIN-1-RELATED"/>
    <property type="match status" value="1"/>
</dbReference>
<organism evidence="9 10">
    <name type="scientific">Balnearium lithotrophicum</name>
    <dbReference type="NCBI Taxonomy" id="223788"/>
    <lineage>
        <taxon>Bacteria</taxon>
        <taxon>Pseudomonadati</taxon>
        <taxon>Aquificota</taxon>
        <taxon>Aquificia</taxon>
        <taxon>Desulfurobacteriales</taxon>
        <taxon>Desulfurobacteriaceae</taxon>
        <taxon>Balnearium</taxon>
    </lineage>
</organism>